<dbReference type="PROSITE" id="PS00108">
    <property type="entry name" value="PROTEIN_KINASE_ST"/>
    <property type="match status" value="1"/>
</dbReference>
<evidence type="ECO:0000256" key="3">
    <source>
        <dbReference type="ARBA" id="ARBA00022777"/>
    </source>
</evidence>
<dbReference type="InterPro" id="IPR000719">
    <property type="entry name" value="Prot_kinase_dom"/>
</dbReference>
<evidence type="ECO:0000256" key="6">
    <source>
        <dbReference type="SAM" id="MobiDB-lite"/>
    </source>
</evidence>
<sequence>MLRSTSPFPPNDVMSLDETQKQSPGQLSAAKHLSRPKGTPPCEIPGYDLDSLLGRGAYGEVWVATAQNTGRRVAVKIYHHQAALDESLVAAEVEKLVFLSADRYVVQLLEVGWNSDPPYYVMEYLPNGSLEDRLRRGGALQVDDAIAIFRDVVIGLLHAHGKGIFHCDLKPANILLDQDGKARIADFGQSRLSHDQRPALGTLFFMAPEQADVEASPDVRWDVYALGALLYTMLVGEPPFRSSSSVGEIDSSNGLRDRLQRYREVITTSPPPEAHKKIRGVDRDLIQIIDRAISVDPRYRFHNVQEVLDALNERERMRYRRPLILLGVLGPAILLAIGLFFAWTNYEFAMEASEQAMVAKAYESNQFAAELAATNVSHAINARFEDVERLAQDQAFLKLFLDTIHDPELEPLLDKLHAVRATGKNQTAERVQFQQHPARQALQKRILAQFDLPSQANTSSWFVSDAQGFQIASSYDSNLAMTPIGGYFGYRTYYQGGSEDLSPTAPTPPPIESTHLSAVFRSTASGTWKVAMSTPMRHAGKIVGVVAMSVDVGKFTGLEPAEHQFAVLVDGRDAPTHGVILQHPLYDKLLDIHEKVPLRFSEDPQFRVQLSQFDSGQPVVGRDPIGRDELGAQYDRDWIFASQGVSMPTRPDAVVPSQASTGLVVVVQEEHAFAVKPIYELGSQLSRQGVLAAGLIILVVLTLWFFVVRALRRVPVGAHATGDTSSVIPPHEQTTIAFPVRDATSK</sequence>
<dbReference type="GO" id="GO:0005524">
    <property type="term" value="F:ATP binding"/>
    <property type="evidence" value="ECO:0007669"/>
    <property type="project" value="UniProtKB-UniRule"/>
</dbReference>
<dbReference type="PROSITE" id="PS00107">
    <property type="entry name" value="PROTEIN_KINASE_ATP"/>
    <property type="match status" value="1"/>
</dbReference>
<dbReference type="InterPro" id="IPR008271">
    <property type="entry name" value="Ser/Thr_kinase_AS"/>
</dbReference>
<dbReference type="InterPro" id="IPR017441">
    <property type="entry name" value="Protein_kinase_ATP_BS"/>
</dbReference>
<feature type="domain" description="Protein kinase" evidence="8">
    <location>
        <begin position="47"/>
        <end position="324"/>
    </location>
</feature>
<dbReference type="PANTHER" id="PTHR24348:SF22">
    <property type="entry name" value="NON-SPECIFIC SERINE_THREONINE PROTEIN KINASE"/>
    <property type="match status" value="1"/>
</dbReference>
<reference evidence="9 10" key="1">
    <citation type="submission" date="2018-02" db="EMBL/GenBank/DDBJ databases">
        <title>Comparative genomes isolates from brazilian mangrove.</title>
        <authorList>
            <person name="Araujo J.E."/>
            <person name="Taketani R.G."/>
            <person name="Silva M.C.P."/>
            <person name="Loureco M.V."/>
            <person name="Andreote F.D."/>
        </authorList>
    </citation>
    <scope>NUCLEOTIDE SEQUENCE [LARGE SCALE GENOMIC DNA]</scope>
    <source>
        <strain evidence="9 10">NAP PRIS-MGV</strain>
    </source>
</reference>
<keyword evidence="1" id="KW-0808">Transferase</keyword>
<protein>
    <submittedName>
        <fullName evidence="9">Serine/threonine protein kinase</fullName>
    </submittedName>
</protein>
<feature type="region of interest" description="Disordered" evidence="6">
    <location>
        <begin position="1"/>
        <end position="41"/>
    </location>
</feature>
<evidence type="ECO:0000256" key="7">
    <source>
        <dbReference type="SAM" id="Phobius"/>
    </source>
</evidence>
<organism evidence="9 10">
    <name type="scientific">Blastopirellula marina</name>
    <dbReference type="NCBI Taxonomy" id="124"/>
    <lineage>
        <taxon>Bacteria</taxon>
        <taxon>Pseudomonadati</taxon>
        <taxon>Planctomycetota</taxon>
        <taxon>Planctomycetia</taxon>
        <taxon>Pirellulales</taxon>
        <taxon>Pirellulaceae</taxon>
        <taxon>Blastopirellula</taxon>
    </lineage>
</organism>
<keyword evidence="9" id="KW-0723">Serine/threonine-protein kinase</keyword>
<dbReference type="Gene3D" id="1.10.510.10">
    <property type="entry name" value="Transferase(Phosphotransferase) domain 1"/>
    <property type="match status" value="1"/>
</dbReference>
<dbReference type="Proteomes" id="UP000239388">
    <property type="component" value="Unassembled WGS sequence"/>
</dbReference>
<feature type="binding site" evidence="5">
    <location>
        <position position="76"/>
    </location>
    <ligand>
        <name>ATP</name>
        <dbReference type="ChEBI" id="CHEBI:30616"/>
    </ligand>
</feature>
<evidence type="ECO:0000256" key="1">
    <source>
        <dbReference type="ARBA" id="ARBA00022679"/>
    </source>
</evidence>
<evidence type="ECO:0000256" key="2">
    <source>
        <dbReference type="ARBA" id="ARBA00022741"/>
    </source>
</evidence>
<name>A0A2S8GB44_9BACT</name>
<dbReference type="InterPro" id="IPR011009">
    <property type="entry name" value="Kinase-like_dom_sf"/>
</dbReference>
<evidence type="ECO:0000256" key="5">
    <source>
        <dbReference type="PROSITE-ProRule" id="PRU10141"/>
    </source>
</evidence>
<dbReference type="PANTHER" id="PTHR24348">
    <property type="entry name" value="SERINE/THREONINE-PROTEIN KINASE UNC-51-RELATED"/>
    <property type="match status" value="1"/>
</dbReference>
<keyword evidence="3 9" id="KW-0418">Kinase</keyword>
<keyword evidence="2 5" id="KW-0547">Nucleotide-binding</keyword>
<dbReference type="Pfam" id="PF00069">
    <property type="entry name" value="Pkinase"/>
    <property type="match status" value="1"/>
</dbReference>
<proteinExistence type="predicted"/>
<evidence type="ECO:0000313" key="9">
    <source>
        <dbReference type="EMBL" id="PQO41675.1"/>
    </source>
</evidence>
<evidence type="ECO:0000259" key="8">
    <source>
        <dbReference type="PROSITE" id="PS50011"/>
    </source>
</evidence>
<gene>
    <name evidence="9" type="ORF">C5Y98_02830</name>
</gene>
<dbReference type="InterPro" id="IPR045269">
    <property type="entry name" value="Atg1-like"/>
</dbReference>
<dbReference type="AlphaFoldDB" id="A0A2S8GB44"/>
<feature type="transmembrane region" description="Helical" evidence="7">
    <location>
        <begin position="689"/>
        <end position="708"/>
    </location>
</feature>
<dbReference type="PROSITE" id="PS50011">
    <property type="entry name" value="PROTEIN_KINASE_DOM"/>
    <property type="match status" value="1"/>
</dbReference>
<evidence type="ECO:0000256" key="4">
    <source>
        <dbReference type="ARBA" id="ARBA00022840"/>
    </source>
</evidence>
<keyword evidence="7" id="KW-0812">Transmembrane</keyword>
<dbReference type="GO" id="GO:0005776">
    <property type="term" value="C:autophagosome"/>
    <property type="evidence" value="ECO:0007669"/>
    <property type="project" value="TreeGrafter"/>
</dbReference>
<dbReference type="GO" id="GO:0005829">
    <property type="term" value="C:cytosol"/>
    <property type="evidence" value="ECO:0007669"/>
    <property type="project" value="TreeGrafter"/>
</dbReference>
<accession>A0A2S8GB44</accession>
<dbReference type="GO" id="GO:0000407">
    <property type="term" value="C:phagophore assembly site"/>
    <property type="evidence" value="ECO:0007669"/>
    <property type="project" value="TreeGrafter"/>
</dbReference>
<keyword evidence="7" id="KW-0472">Membrane</keyword>
<dbReference type="Gene3D" id="3.30.450.20">
    <property type="entry name" value="PAS domain"/>
    <property type="match status" value="1"/>
</dbReference>
<dbReference type="EMBL" id="PUIB01000005">
    <property type="protein sequence ID" value="PQO41675.1"/>
    <property type="molecule type" value="Genomic_DNA"/>
</dbReference>
<evidence type="ECO:0000313" key="10">
    <source>
        <dbReference type="Proteomes" id="UP000239388"/>
    </source>
</evidence>
<dbReference type="GO" id="GO:0016020">
    <property type="term" value="C:membrane"/>
    <property type="evidence" value="ECO:0007669"/>
    <property type="project" value="TreeGrafter"/>
</dbReference>
<keyword evidence="4 5" id="KW-0067">ATP-binding</keyword>
<dbReference type="CDD" id="cd14014">
    <property type="entry name" value="STKc_PknB_like"/>
    <property type="match status" value="1"/>
</dbReference>
<dbReference type="GO" id="GO:0004674">
    <property type="term" value="F:protein serine/threonine kinase activity"/>
    <property type="evidence" value="ECO:0007669"/>
    <property type="project" value="UniProtKB-KW"/>
</dbReference>
<comment type="caution">
    <text evidence="9">The sequence shown here is derived from an EMBL/GenBank/DDBJ whole genome shotgun (WGS) entry which is preliminary data.</text>
</comment>
<dbReference type="SUPFAM" id="SSF56112">
    <property type="entry name" value="Protein kinase-like (PK-like)"/>
    <property type="match status" value="1"/>
</dbReference>
<dbReference type="SMART" id="SM00220">
    <property type="entry name" value="S_TKc"/>
    <property type="match status" value="1"/>
</dbReference>
<keyword evidence="7" id="KW-1133">Transmembrane helix</keyword>
<feature type="transmembrane region" description="Helical" evidence="7">
    <location>
        <begin position="323"/>
        <end position="343"/>
    </location>
</feature>